<dbReference type="InterPro" id="IPR014710">
    <property type="entry name" value="RmlC-like_jellyroll"/>
</dbReference>
<sequence>MKVIKKEESRIYLDGPEICREYVITPKIVFGSSTLHPGQTGGIDPGHPEGHEVFYVSRGEVLMHNTQTDEFYELHEGDIILVYEGEPHELTNIGTDMAVITWSCAPKID</sequence>
<organism evidence="2 3">
    <name type="scientific">[Clostridium] citroniae WAL-19142</name>
    <dbReference type="NCBI Taxonomy" id="742734"/>
    <lineage>
        <taxon>Bacteria</taxon>
        <taxon>Bacillati</taxon>
        <taxon>Bacillota</taxon>
        <taxon>Clostridia</taxon>
        <taxon>Lachnospirales</taxon>
        <taxon>Lachnospiraceae</taxon>
        <taxon>Enterocloster</taxon>
    </lineage>
</organism>
<feature type="domain" description="Cupin type-2" evidence="1">
    <location>
        <begin position="34"/>
        <end position="102"/>
    </location>
</feature>
<dbReference type="CDD" id="cd02208">
    <property type="entry name" value="cupin_RmlC-like"/>
    <property type="match status" value="1"/>
</dbReference>
<proteinExistence type="predicted"/>
<dbReference type="RefSeq" id="WP_007867668.1">
    <property type="nucleotide sequence ID" value="NZ_KQ235876.1"/>
</dbReference>
<gene>
    <name evidence="2" type="ORF">HMPREF9470_01172</name>
</gene>
<dbReference type="Pfam" id="PF07883">
    <property type="entry name" value="Cupin_2"/>
    <property type="match status" value="1"/>
</dbReference>
<dbReference type="OrthoDB" id="1973590at2"/>
<dbReference type="PATRIC" id="fig|742734.4.peg.1255"/>
<evidence type="ECO:0000313" key="3">
    <source>
        <dbReference type="Proteomes" id="UP000037392"/>
    </source>
</evidence>
<dbReference type="AlphaFoldDB" id="A0A0J9F4C6"/>
<evidence type="ECO:0000259" key="1">
    <source>
        <dbReference type="Pfam" id="PF07883"/>
    </source>
</evidence>
<reference evidence="2 3" key="1">
    <citation type="submission" date="2011-04" db="EMBL/GenBank/DDBJ databases">
        <title>The Genome Sequence of Clostridium citroniae WAL-19142.</title>
        <authorList>
            <consortium name="The Broad Institute Genome Sequencing Platform"/>
            <person name="Earl A."/>
            <person name="Ward D."/>
            <person name="Feldgarden M."/>
            <person name="Gevers D."/>
            <person name="Warren Y.A."/>
            <person name="Tyrrell K.L."/>
            <person name="Citron D.M."/>
            <person name="Goldstein E.J."/>
            <person name="Daigneault M."/>
            <person name="Allen-Vercoe E."/>
            <person name="Young S.K."/>
            <person name="Zeng Q."/>
            <person name="Gargeya S."/>
            <person name="Fitzgerald M."/>
            <person name="Haas B."/>
            <person name="Abouelleil A."/>
            <person name="Alvarado L."/>
            <person name="Arachchi H.M."/>
            <person name="Berlin A."/>
            <person name="Brown A."/>
            <person name="Chapman S.B."/>
            <person name="Chen Z."/>
            <person name="Dunbar C."/>
            <person name="Freedman E."/>
            <person name="Gearin G."/>
            <person name="Gellesch M."/>
            <person name="Goldberg J."/>
            <person name="Griggs A."/>
            <person name="Gujja S."/>
            <person name="Heilman E.R."/>
            <person name="Heiman D."/>
            <person name="Howarth C."/>
            <person name="Larson L."/>
            <person name="Lui A."/>
            <person name="MacDonald P.J."/>
            <person name="Mehta T."/>
            <person name="Montmayeur A."/>
            <person name="Murphy C."/>
            <person name="Neiman D."/>
            <person name="Pearson M."/>
            <person name="Priest M."/>
            <person name="Roberts A."/>
            <person name="Saif S."/>
            <person name="Shea T."/>
            <person name="Shenoy N."/>
            <person name="Sisk P."/>
            <person name="Stolte C."/>
            <person name="Sykes S."/>
            <person name="White J."/>
            <person name="Yandava C."/>
            <person name="Wortman J."/>
            <person name="Nusbaum C."/>
            <person name="Birren B."/>
        </authorList>
    </citation>
    <scope>NUCLEOTIDE SEQUENCE [LARGE SCALE GENOMIC DNA]</scope>
    <source>
        <strain evidence="2 3">WAL-19142</strain>
    </source>
</reference>
<accession>A0A0J9F4C6</accession>
<dbReference type="EMBL" id="ADLK01000007">
    <property type="protein sequence ID" value="KMW23085.1"/>
    <property type="molecule type" value="Genomic_DNA"/>
</dbReference>
<protein>
    <recommendedName>
        <fullName evidence="1">Cupin type-2 domain-containing protein</fullName>
    </recommendedName>
</protein>
<evidence type="ECO:0000313" key="2">
    <source>
        <dbReference type="EMBL" id="KMW23085.1"/>
    </source>
</evidence>
<dbReference type="Proteomes" id="UP000037392">
    <property type="component" value="Unassembled WGS sequence"/>
</dbReference>
<comment type="caution">
    <text evidence="2">The sequence shown here is derived from an EMBL/GenBank/DDBJ whole genome shotgun (WGS) entry which is preliminary data.</text>
</comment>
<dbReference type="GeneID" id="93165007"/>
<dbReference type="InterPro" id="IPR011051">
    <property type="entry name" value="RmlC_Cupin_sf"/>
</dbReference>
<name>A0A0J9F4C6_9FIRM</name>
<dbReference type="Gene3D" id="2.60.120.10">
    <property type="entry name" value="Jelly Rolls"/>
    <property type="match status" value="1"/>
</dbReference>
<dbReference type="SUPFAM" id="SSF51182">
    <property type="entry name" value="RmlC-like cupins"/>
    <property type="match status" value="1"/>
</dbReference>
<dbReference type="InterPro" id="IPR013096">
    <property type="entry name" value="Cupin_2"/>
</dbReference>